<geneLocation type="mitochondrion" evidence="17"/>
<evidence type="ECO:0000256" key="4">
    <source>
        <dbReference type="ARBA" id="ARBA00021095"/>
    </source>
</evidence>
<dbReference type="RefSeq" id="YP_010235792.1">
    <property type="nucleotide sequence ID" value="NC_059808.1"/>
</dbReference>
<evidence type="ECO:0000256" key="14">
    <source>
        <dbReference type="ARBA" id="ARBA00031019"/>
    </source>
</evidence>
<evidence type="ECO:0000256" key="10">
    <source>
        <dbReference type="ARBA" id="ARBA00022989"/>
    </source>
</evidence>
<dbReference type="EMBL" id="MW281858">
    <property type="protein sequence ID" value="QTD82410.1"/>
    <property type="molecule type" value="Genomic_DNA"/>
</dbReference>
<keyword evidence="10 16" id="KW-1133">Transmembrane helix</keyword>
<keyword evidence="12 17" id="KW-0496">Mitochondrion</keyword>
<feature type="transmembrane region" description="Helical" evidence="16">
    <location>
        <begin position="52"/>
        <end position="74"/>
    </location>
</feature>
<reference evidence="17" key="1">
    <citation type="journal article" name="Int. J. Mol. Sci.">
        <title>Structural Features and Phylogenetic Implications of Four New Mitogenomes of Caliscelidae (Hemiptera: Fulgoromorpha).</title>
        <authorList>
            <person name="Gong N."/>
            <person name="Yang L."/>
            <person name="Chen X.S."/>
        </authorList>
    </citation>
    <scope>NUCLEOTIDE SEQUENCE</scope>
</reference>
<comment type="similarity">
    <text evidence="2">Belongs to the complex I subunit 6 family.</text>
</comment>
<dbReference type="GeneID" id="69230982"/>
<protein>
    <recommendedName>
        <fullName evidence="4">NADH-ubiquinone oxidoreductase chain 6</fullName>
        <ecNumber evidence="3">7.1.1.2</ecNumber>
    </recommendedName>
    <alternativeName>
        <fullName evidence="14">NADH dehydrogenase subunit 6</fullName>
    </alternativeName>
</protein>
<evidence type="ECO:0000313" key="17">
    <source>
        <dbReference type="EMBL" id="QTD82410.1"/>
    </source>
</evidence>
<evidence type="ECO:0000256" key="16">
    <source>
        <dbReference type="SAM" id="Phobius"/>
    </source>
</evidence>
<evidence type="ECO:0000256" key="7">
    <source>
        <dbReference type="ARBA" id="ARBA00022692"/>
    </source>
</evidence>
<feature type="transmembrane region" description="Helical" evidence="16">
    <location>
        <begin position="86"/>
        <end position="102"/>
    </location>
</feature>
<dbReference type="PANTHER" id="PTHR11435">
    <property type="entry name" value="NADH UBIQUINONE OXIDOREDUCTASE SUBUNIT ND6"/>
    <property type="match status" value="1"/>
</dbReference>
<dbReference type="AlphaFoldDB" id="A0A8A4VSM8"/>
<comment type="catalytic activity">
    <reaction evidence="15">
        <text>a ubiquinone + NADH + 5 H(+)(in) = a ubiquinol + NAD(+) + 4 H(+)(out)</text>
        <dbReference type="Rhea" id="RHEA:29091"/>
        <dbReference type="Rhea" id="RHEA-COMP:9565"/>
        <dbReference type="Rhea" id="RHEA-COMP:9566"/>
        <dbReference type="ChEBI" id="CHEBI:15378"/>
        <dbReference type="ChEBI" id="CHEBI:16389"/>
        <dbReference type="ChEBI" id="CHEBI:17976"/>
        <dbReference type="ChEBI" id="CHEBI:57540"/>
        <dbReference type="ChEBI" id="CHEBI:57945"/>
        <dbReference type="EC" id="7.1.1.2"/>
    </reaction>
</comment>
<evidence type="ECO:0000256" key="3">
    <source>
        <dbReference type="ARBA" id="ARBA00012944"/>
    </source>
</evidence>
<dbReference type="EC" id="7.1.1.2" evidence="3"/>
<dbReference type="GO" id="GO:0031966">
    <property type="term" value="C:mitochondrial membrane"/>
    <property type="evidence" value="ECO:0007669"/>
    <property type="project" value="UniProtKB-SubCell"/>
</dbReference>
<dbReference type="InterPro" id="IPR050269">
    <property type="entry name" value="ComplexI_Subunit6"/>
</dbReference>
<sequence length="167" mass="19516">MMTTMMMMTSMCISTITPFMKHPVSMGSLLMTQTILICMISSMKFYSPWYSYILFITIIGGMMVMFMYMSSIASNEKFKMISMKKIMLIMIMFITFMIINKFKHTMNLEKLNENKLFLMEFEEMKSTSKFLYLNKMNLTVMMMITLLITMTAITNIASSHEGPLKLK</sequence>
<accession>A0A8A4VSM8</accession>
<keyword evidence="5" id="KW-0813">Transport</keyword>
<proteinExistence type="inferred from homology"/>
<gene>
    <name evidence="17" type="primary">ND6</name>
</gene>
<evidence type="ECO:0000256" key="9">
    <source>
        <dbReference type="ARBA" id="ARBA00022982"/>
    </source>
</evidence>
<evidence type="ECO:0000256" key="12">
    <source>
        <dbReference type="ARBA" id="ARBA00023128"/>
    </source>
</evidence>
<dbReference type="CTD" id="4541"/>
<evidence type="ECO:0000256" key="11">
    <source>
        <dbReference type="ARBA" id="ARBA00023027"/>
    </source>
</evidence>
<evidence type="ECO:0000256" key="15">
    <source>
        <dbReference type="ARBA" id="ARBA00049551"/>
    </source>
</evidence>
<name>A0A8A4VSM8_9HEMI</name>
<keyword evidence="8" id="KW-1278">Translocase</keyword>
<keyword evidence="6" id="KW-0679">Respiratory chain</keyword>
<feature type="transmembrane region" description="Helical" evidence="16">
    <location>
        <begin position="138"/>
        <end position="157"/>
    </location>
</feature>
<dbReference type="GO" id="GO:0008137">
    <property type="term" value="F:NADH dehydrogenase (ubiquinone) activity"/>
    <property type="evidence" value="ECO:0007669"/>
    <property type="project" value="UniProtKB-EC"/>
</dbReference>
<evidence type="ECO:0000256" key="1">
    <source>
        <dbReference type="ARBA" id="ARBA00004225"/>
    </source>
</evidence>
<evidence type="ECO:0000256" key="2">
    <source>
        <dbReference type="ARBA" id="ARBA00005698"/>
    </source>
</evidence>
<organism evidence="17">
    <name type="scientific">Bambusicaliscelis flavus</name>
    <dbReference type="NCBI Taxonomy" id="2820090"/>
    <lineage>
        <taxon>Eukaryota</taxon>
        <taxon>Metazoa</taxon>
        <taxon>Ecdysozoa</taxon>
        <taxon>Arthropoda</taxon>
        <taxon>Hexapoda</taxon>
        <taxon>Insecta</taxon>
        <taxon>Pterygota</taxon>
        <taxon>Neoptera</taxon>
        <taxon>Paraneoptera</taxon>
        <taxon>Hemiptera</taxon>
        <taxon>Auchenorrhyncha</taxon>
        <taxon>Fulgoroidea</taxon>
        <taxon>Caliscelidae</taxon>
        <taxon>Bambusicaliscelis</taxon>
    </lineage>
</organism>
<dbReference type="PANTHER" id="PTHR11435:SF1">
    <property type="entry name" value="NADH-UBIQUINONE OXIDOREDUCTASE CHAIN 6"/>
    <property type="match status" value="1"/>
</dbReference>
<evidence type="ECO:0000256" key="8">
    <source>
        <dbReference type="ARBA" id="ARBA00022967"/>
    </source>
</evidence>
<keyword evidence="11" id="KW-0520">NAD</keyword>
<keyword evidence="13 16" id="KW-0472">Membrane</keyword>
<evidence type="ECO:0000256" key="13">
    <source>
        <dbReference type="ARBA" id="ARBA00023136"/>
    </source>
</evidence>
<comment type="subcellular location">
    <subcellularLocation>
        <location evidence="1">Mitochondrion membrane</location>
        <topology evidence="1">Multi-pass membrane protein</topology>
    </subcellularLocation>
</comment>
<evidence type="ECO:0000256" key="6">
    <source>
        <dbReference type="ARBA" id="ARBA00022660"/>
    </source>
</evidence>
<keyword evidence="9" id="KW-0249">Electron transport</keyword>
<evidence type="ECO:0000256" key="5">
    <source>
        <dbReference type="ARBA" id="ARBA00022448"/>
    </source>
</evidence>
<keyword evidence="7 16" id="KW-0812">Transmembrane</keyword>